<dbReference type="SMART" id="SM00086">
    <property type="entry name" value="PAC"/>
    <property type="match status" value="2"/>
</dbReference>
<dbReference type="InterPro" id="IPR003607">
    <property type="entry name" value="HD/PDEase_dom"/>
</dbReference>
<proteinExistence type="predicted"/>
<feature type="domain" description="PAS" evidence="3">
    <location>
        <begin position="289"/>
        <end position="340"/>
    </location>
</feature>
<comment type="caution">
    <text evidence="6">The sequence shown here is derived from an EMBL/GenBank/DDBJ whole genome shotgun (WGS) entry which is preliminary data.</text>
</comment>
<dbReference type="InterPro" id="IPR013655">
    <property type="entry name" value="PAS_fold_3"/>
</dbReference>
<evidence type="ECO:0000256" key="1">
    <source>
        <dbReference type="PROSITE-ProRule" id="PRU00169"/>
    </source>
</evidence>
<dbReference type="SUPFAM" id="SSF52172">
    <property type="entry name" value="CheY-like"/>
    <property type="match status" value="2"/>
</dbReference>
<dbReference type="PANTHER" id="PTHR45228:SF9">
    <property type="entry name" value="3'3'-CGAMP-SPECIFIC PHOSPHODIESTERASE 2"/>
    <property type="match status" value="1"/>
</dbReference>
<name>B6BJ10_SULGG</name>
<accession>H1FWU9</accession>
<dbReference type="Pfam" id="PF13426">
    <property type="entry name" value="PAS_9"/>
    <property type="match status" value="1"/>
</dbReference>
<dbReference type="AlphaFoldDB" id="B6BJ10"/>
<keyword evidence="1" id="KW-0597">Phosphoprotein</keyword>
<evidence type="ECO:0000313" key="7">
    <source>
        <dbReference type="Proteomes" id="UP000006431"/>
    </source>
</evidence>
<feature type="domain" description="PAS" evidence="3">
    <location>
        <begin position="428"/>
        <end position="479"/>
    </location>
</feature>
<feature type="domain" description="Response regulatory" evidence="2">
    <location>
        <begin position="17"/>
        <end position="130"/>
    </location>
</feature>
<feature type="modified residue" description="4-aspartylphosphate" evidence="1">
    <location>
        <position position="189"/>
    </location>
</feature>
<feature type="domain" description="HD-GYP" evidence="5">
    <location>
        <begin position="532"/>
        <end position="729"/>
    </location>
</feature>
<dbReference type="PROSITE" id="PS50113">
    <property type="entry name" value="PAC"/>
    <property type="match status" value="2"/>
</dbReference>
<feature type="domain" description="PAC" evidence="4">
    <location>
        <begin position="341"/>
        <end position="395"/>
    </location>
</feature>
<evidence type="ECO:0000259" key="5">
    <source>
        <dbReference type="PROSITE" id="PS51832"/>
    </source>
</evidence>
<gene>
    <name evidence="6" type="ORF">SMGD1_2002</name>
</gene>
<dbReference type="NCBIfam" id="TIGR00229">
    <property type="entry name" value="sensory_box"/>
    <property type="match status" value="2"/>
</dbReference>
<sequence length="731" mass="83521">MLNCDTLIELPSNEKYKILIVEDTEFINNSVLKTLSRFHYSCDQAFTVKEATDKVKLKEYDFVLLDLNLPDGSGLKLLDETEYLTKAKIIILTAETDVEQREDLFKNGILDYIVKDKYFNSGVSDISKTIKELELNKNSNILVVDDSSFLQTYIGKLLGVRNYNIIHAISAEVGLEKLESHHVNLIILDMQLPGINGLELLKRIRKNKNFSDIPVIMLSGSSTAELVRDSLKAGASDFIHKPFNAEELILKADIEIKSDRRNRDILCRQQILNDYKDAVDRSSIVSKTNTKGIITFVNDKFCDISGYKIEELVGKNHNMVRHPDMPKSTFEEMWKTIEDKKPWFGKVKNKTKDGGYYWVNTVINPIVDYDGNIVEYIGIRTDITELENIKSELETNLNISNDNFSEAYKISQEYQRAIDESNILSRADTKGKITYANNKFCEISGYSKEELIGQSHSLVKHPDNPKELYLDLWKTITDGKVWHGQLKNRAKDGSTYNVESTIIPIIDNNENITEYLAIRHDVTDIVNMHTEMENTQKEIIHKMGEVGESRSKETGFHVKRVAEYSRTLALLAGLSTEKAELLYSASPMHDIGKVAIPDSILKKPGKLDDDEWIVMRSHAKIGYNILKESKRPILKAAAMVSYSHHEKWDGSGYPNAIVGEKIHIYGRITAIADVFDALGSDRCYKKAWDDERIFNLFEEEKGKHFDPKLADLFLDNKEKFIAIRDKYKDVI</sequence>
<dbReference type="CDD" id="cd00130">
    <property type="entry name" value="PAS"/>
    <property type="match status" value="2"/>
</dbReference>
<dbReference type="HOGENOM" id="CLU_000445_92_7_7"/>
<dbReference type="CDD" id="cd00156">
    <property type="entry name" value="REC"/>
    <property type="match status" value="1"/>
</dbReference>
<dbReference type="InterPro" id="IPR052020">
    <property type="entry name" value="Cyclic_di-GMP/3'3'-cGAMP_PDE"/>
</dbReference>
<evidence type="ECO:0000313" key="6">
    <source>
        <dbReference type="EMBL" id="EHP30525.1"/>
    </source>
</evidence>
<dbReference type="GO" id="GO:0016787">
    <property type="term" value="F:hydrolase activity"/>
    <property type="evidence" value="ECO:0007669"/>
    <property type="project" value="UniProtKB-KW"/>
</dbReference>
<dbReference type="PATRIC" id="fig|929558.5.peg.1993"/>
<feature type="domain" description="Response regulatory" evidence="2">
    <location>
        <begin position="140"/>
        <end position="256"/>
    </location>
</feature>
<dbReference type="OrthoDB" id="9781223at2"/>
<dbReference type="Pfam" id="PF08447">
    <property type="entry name" value="PAS_3"/>
    <property type="match status" value="1"/>
</dbReference>
<dbReference type="SMART" id="SM00471">
    <property type="entry name" value="HDc"/>
    <property type="match status" value="1"/>
</dbReference>
<dbReference type="SMART" id="SM00091">
    <property type="entry name" value="PAS"/>
    <property type="match status" value="2"/>
</dbReference>
<dbReference type="GO" id="GO:0000160">
    <property type="term" value="P:phosphorelay signal transduction system"/>
    <property type="evidence" value="ECO:0007669"/>
    <property type="project" value="InterPro"/>
</dbReference>
<keyword evidence="6" id="KW-0378">Hydrolase</keyword>
<dbReference type="PANTHER" id="PTHR45228">
    <property type="entry name" value="CYCLIC DI-GMP PHOSPHODIESTERASE TM_0186-RELATED"/>
    <property type="match status" value="1"/>
</dbReference>
<dbReference type="Gene3D" id="3.30.450.20">
    <property type="entry name" value="PAS domain"/>
    <property type="match status" value="2"/>
</dbReference>
<dbReference type="InterPro" id="IPR037522">
    <property type="entry name" value="HD_GYP_dom"/>
</dbReference>
<accession>B6BJ10</accession>
<dbReference type="Pfam" id="PF13487">
    <property type="entry name" value="HD_5"/>
    <property type="match status" value="1"/>
</dbReference>
<dbReference type="EMBL" id="AFRZ01000001">
    <property type="protein sequence ID" value="EHP30525.1"/>
    <property type="molecule type" value="Genomic_DNA"/>
</dbReference>
<dbReference type="PROSITE" id="PS50112">
    <property type="entry name" value="PAS"/>
    <property type="match status" value="2"/>
</dbReference>
<evidence type="ECO:0000259" key="2">
    <source>
        <dbReference type="PROSITE" id="PS50110"/>
    </source>
</evidence>
<keyword evidence="7" id="KW-1185">Reference proteome</keyword>
<dbReference type="CDD" id="cd00077">
    <property type="entry name" value="HDc"/>
    <property type="match status" value="1"/>
</dbReference>
<organism evidence="6 7">
    <name type="scientific">Sulfurimonas gotlandica (strain DSM 19862 / JCM 16533 / GD1)</name>
    <dbReference type="NCBI Taxonomy" id="929558"/>
    <lineage>
        <taxon>Bacteria</taxon>
        <taxon>Pseudomonadati</taxon>
        <taxon>Campylobacterota</taxon>
        <taxon>Epsilonproteobacteria</taxon>
        <taxon>Campylobacterales</taxon>
        <taxon>Sulfurimonadaceae</taxon>
        <taxon>Sulfurimonas</taxon>
    </lineage>
</organism>
<feature type="modified residue" description="4-aspartylphosphate" evidence="1">
    <location>
        <position position="66"/>
    </location>
</feature>
<dbReference type="Gene3D" id="3.40.50.2300">
    <property type="match status" value="2"/>
</dbReference>
<dbReference type="eggNOG" id="COG3437">
    <property type="taxonomic scope" value="Bacteria"/>
</dbReference>
<dbReference type="InterPro" id="IPR001789">
    <property type="entry name" value="Sig_transdc_resp-reg_receiver"/>
</dbReference>
<dbReference type="Proteomes" id="UP000006431">
    <property type="component" value="Unassembled WGS sequence"/>
</dbReference>
<dbReference type="Gene3D" id="1.10.3210.10">
    <property type="entry name" value="Hypothetical protein af1432"/>
    <property type="match status" value="1"/>
</dbReference>
<dbReference type="STRING" id="929558.SMGD1_2002"/>
<protein>
    <submittedName>
        <fullName evidence="6">Response regulator receiver (CheY-like &amp; PAS domain) modulated metal dependent phosphohydrolase</fullName>
    </submittedName>
</protein>
<feature type="domain" description="PAC" evidence="4">
    <location>
        <begin position="480"/>
        <end position="534"/>
    </location>
</feature>
<dbReference type="InterPro" id="IPR000700">
    <property type="entry name" value="PAS-assoc_C"/>
</dbReference>
<dbReference type="RefSeq" id="WP_008336859.1">
    <property type="nucleotide sequence ID" value="NZ_AFRZ01000001.1"/>
</dbReference>
<dbReference type="InterPro" id="IPR011006">
    <property type="entry name" value="CheY-like_superfamily"/>
</dbReference>
<dbReference type="Pfam" id="PF00072">
    <property type="entry name" value="Response_reg"/>
    <property type="match status" value="2"/>
</dbReference>
<dbReference type="PROSITE" id="PS50110">
    <property type="entry name" value="RESPONSE_REGULATORY"/>
    <property type="match status" value="2"/>
</dbReference>
<dbReference type="InterPro" id="IPR035965">
    <property type="entry name" value="PAS-like_dom_sf"/>
</dbReference>
<dbReference type="SUPFAM" id="SSF55785">
    <property type="entry name" value="PYP-like sensor domain (PAS domain)"/>
    <property type="match status" value="2"/>
</dbReference>
<dbReference type="SMART" id="SM00448">
    <property type="entry name" value="REC"/>
    <property type="match status" value="2"/>
</dbReference>
<dbReference type="InterPro" id="IPR000014">
    <property type="entry name" value="PAS"/>
</dbReference>
<dbReference type="PROSITE" id="PS51832">
    <property type="entry name" value="HD_GYP"/>
    <property type="match status" value="1"/>
</dbReference>
<reference evidence="6 7" key="1">
    <citation type="journal article" date="2012" name="Proc. Natl. Acad. Sci. U.S.A.">
        <title>Genome and physiology of a model Epsilonproteobacterium responsible for sulfide detoxification in marine oxygen depletion zones.</title>
        <authorList>
            <person name="Grote J."/>
            <person name="Schott T."/>
            <person name="Bruckner C.G."/>
            <person name="Glockner F.O."/>
            <person name="Jost G."/>
            <person name="Teeling H."/>
            <person name="Labrenz M."/>
            <person name="Jurgens K."/>
        </authorList>
    </citation>
    <scope>NUCLEOTIDE SEQUENCE [LARGE SCALE GENOMIC DNA]</scope>
    <source>
        <strain evidence="6 7">GD1</strain>
    </source>
</reference>
<dbReference type="InterPro" id="IPR001610">
    <property type="entry name" value="PAC"/>
</dbReference>
<evidence type="ECO:0000259" key="4">
    <source>
        <dbReference type="PROSITE" id="PS50113"/>
    </source>
</evidence>
<evidence type="ECO:0000259" key="3">
    <source>
        <dbReference type="PROSITE" id="PS50112"/>
    </source>
</evidence>
<dbReference type="SUPFAM" id="SSF109604">
    <property type="entry name" value="HD-domain/PDEase-like"/>
    <property type="match status" value="1"/>
</dbReference>